<keyword evidence="5" id="KW-0653">Protein transport</keyword>
<dbReference type="SUPFAM" id="SSF53850">
    <property type="entry name" value="Periplasmic binding protein-like II"/>
    <property type="match status" value="1"/>
</dbReference>
<comment type="caution">
    <text evidence="8">The sequence shown here is derived from an EMBL/GenBank/DDBJ whole genome shotgun (WGS) entry which is preliminary data.</text>
</comment>
<organism evidence="8 9">
    <name type="scientific">Weissella confusa</name>
    <name type="common">Lactobacillus confusus</name>
    <dbReference type="NCBI Taxonomy" id="1583"/>
    <lineage>
        <taxon>Bacteria</taxon>
        <taxon>Bacillati</taxon>
        <taxon>Bacillota</taxon>
        <taxon>Bacilli</taxon>
        <taxon>Lactobacillales</taxon>
        <taxon>Lactobacillaceae</taxon>
        <taxon>Weissella</taxon>
    </lineage>
</organism>
<dbReference type="GO" id="GO:0042597">
    <property type="term" value="C:periplasmic space"/>
    <property type="evidence" value="ECO:0007669"/>
    <property type="project" value="UniProtKB-ARBA"/>
</dbReference>
<evidence type="ECO:0000259" key="7">
    <source>
        <dbReference type="Pfam" id="PF00496"/>
    </source>
</evidence>
<feature type="chain" id="PRO_5038448270" evidence="6">
    <location>
        <begin position="29"/>
        <end position="544"/>
    </location>
</feature>
<evidence type="ECO:0000313" key="9">
    <source>
        <dbReference type="Proteomes" id="UP000297646"/>
    </source>
</evidence>
<dbReference type="PANTHER" id="PTHR30290">
    <property type="entry name" value="PERIPLASMIC BINDING COMPONENT OF ABC TRANSPORTER"/>
    <property type="match status" value="1"/>
</dbReference>
<dbReference type="Pfam" id="PF00496">
    <property type="entry name" value="SBP_bac_5"/>
    <property type="match status" value="1"/>
</dbReference>
<dbReference type="InterPro" id="IPR030678">
    <property type="entry name" value="Peptide/Ni-bd"/>
</dbReference>
<sequence>MRSYDMNTKTLALMTLATATLGWMVTPAGDVAASDKIINWTQSADLSTLDPSRAPDVASSQIIDQSGQGLYRAGKNNEPKLADAKKVTVSEDGKTWTIILRDNLKWSNGEPVTAQDYVYGWQRTIDPKNASTSANLMYNIENAKALNTGEQTDLSALGIKALDDKTLQISLVAPEPMMAKILTEKGFYPQNQAFETKVGDKYDSTAKDTLYNGPFKVVGWNGSNKSYRLVKNKYYIDAKKVKPKEVHFQTVTESSTGFNLYQSNKVDYTELSATQIKGVKNKAGYHQIKQARTQDLAFNVKTGILSNQTVRQAIQRTINKAAMVKNVMSDPATISKTFTPVGIVTDPKTKTDFAKVNAVKNTGYSTKEAKRLWQKAMKQEGLKKTSLTLLADNDDSSKNQAQFLQSQLESHLPGLQVTVKTQPKTAHVKAMLSSQFEMVLVGWNGDYADPLAFLANWQTGATANFGNWTDEKYDAALTAAQTTDVMDNEARMADLGRAEKIYQTQVPATTLFDVTNSVMINPKVTGVQINTVGATFDFTKAVKK</sequence>
<dbReference type="PROSITE" id="PS01040">
    <property type="entry name" value="SBP_BACTERIAL_5"/>
    <property type="match status" value="1"/>
</dbReference>
<reference evidence="8 9" key="1">
    <citation type="submission" date="2018-03" db="EMBL/GenBank/DDBJ databases">
        <title>Genome sequencing of Weissella confusa isolates.</title>
        <authorList>
            <person name="Kajala I."/>
            <person name="Baruah R."/>
            <person name="Bergsveinson J."/>
            <person name="Juvonen R."/>
            <person name="Ziola B."/>
        </authorList>
    </citation>
    <scope>NUCLEOTIDE SEQUENCE [LARGE SCALE GENOMIC DNA]</scope>
    <source>
        <strain evidence="8 9">VTT E-062653</strain>
    </source>
</reference>
<dbReference type="AlphaFoldDB" id="A0A4Z0RTR3"/>
<keyword evidence="5" id="KW-0571">Peptide transport</keyword>
<feature type="signal peptide" evidence="6">
    <location>
        <begin position="1"/>
        <end position="28"/>
    </location>
</feature>
<evidence type="ECO:0000256" key="4">
    <source>
        <dbReference type="ARBA" id="ARBA00022729"/>
    </source>
</evidence>
<dbReference type="OrthoDB" id="403896at2"/>
<evidence type="ECO:0000256" key="1">
    <source>
        <dbReference type="ARBA" id="ARBA00004193"/>
    </source>
</evidence>
<keyword evidence="3" id="KW-0813">Transport</keyword>
<name>A0A4Z0RTR3_WEICO</name>
<evidence type="ECO:0000256" key="5">
    <source>
        <dbReference type="ARBA" id="ARBA00022856"/>
    </source>
</evidence>
<feature type="domain" description="Solute-binding protein family 5" evidence="7">
    <location>
        <begin position="84"/>
        <end position="463"/>
    </location>
</feature>
<comment type="subcellular location">
    <subcellularLocation>
        <location evidence="1">Cell membrane</location>
        <topology evidence="1">Lipid-anchor</topology>
    </subcellularLocation>
</comment>
<evidence type="ECO:0000256" key="2">
    <source>
        <dbReference type="ARBA" id="ARBA00005695"/>
    </source>
</evidence>
<comment type="similarity">
    <text evidence="2">Belongs to the bacterial solute-binding protein 5 family.</text>
</comment>
<evidence type="ECO:0000256" key="6">
    <source>
        <dbReference type="SAM" id="SignalP"/>
    </source>
</evidence>
<dbReference type="EMBL" id="PVSN01000061">
    <property type="protein sequence ID" value="TGE71612.1"/>
    <property type="molecule type" value="Genomic_DNA"/>
</dbReference>
<dbReference type="GO" id="GO:0015833">
    <property type="term" value="P:peptide transport"/>
    <property type="evidence" value="ECO:0007669"/>
    <property type="project" value="UniProtKB-KW"/>
</dbReference>
<dbReference type="GO" id="GO:1904680">
    <property type="term" value="F:peptide transmembrane transporter activity"/>
    <property type="evidence" value="ECO:0007669"/>
    <property type="project" value="TreeGrafter"/>
</dbReference>
<dbReference type="PIRSF" id="PIRSF002741">
    <property type="entry name" value="MppA"/>
    <property type="match status" value="1"/>
</dbReference>
<dbReference type="InterPro" id="IPR039424">
    <property type="entry name" value="SBP_5"/>
</dbReference>
<dbReference type="Gene3D" id="3.10.105.10">
    <property type="entry name" value="Dipeptide-binding Protein, Domain 3"/>
    <property type="match status" value="1"/>
</dbReference>
<dbReference type="GO" id="GO:0043190">
    <property type="term" value="C:ATP-binding cassette (ABC) transporter complex"/>
    <property type="evidence" value="ECO:0007669"/>
    <property type="project" value="InterPro"/>
</dbReference>
<dbReference type="FunFam" id="3.90.76.10:FF:000001">
    <property type="entry name" value="Oligopeptide ABC transporter substrate-binding protein"/>
    <property type="match status" value="1"/>
</dbReference>
<keyword evidence="4 6" id="KW-0732">Signal</keyword>
<evidence type="ECO:0000256" key="3">
    <source>
        <dbReference type="ARBA" id="ARBA00022448"/>
    </source>
</evidence>
<evidence type="ECO:0000313" key="8">
    <source>
        <dbReference type="EMBL" id="TGE71612.1"/>
    </source>
</evidence>
<proteinExistence type="inferred from homology"/>
<dbReference type="CDD" id="cd08504">
    <property type="entry name" value="PBP2_OppA"/>
    <property type="match status" value="1"/>
</dbReference>
<gene>
    <name evidence="8" type="ORF">C6P11_08690</name>
</gene>
<accession>A0A4Z0RTR3</accession>
<dbReference type="PANTHER" id="PTHR30290:SF10">
    <property type="entry name" value="PERIPLASMIC OLIGOPEPTIDE-BINDING PROTEIN-RELATED"/>
    <property type="match status" value="1"/>
</dbReference>
<protein>
    <submittedName>
        <fullName evidence="8">Peptide ABC transporter substrate-binding protein</fullName>
    </submittedName>
</protein>
<dbReference type="InterPro" id="IPR023765">
    <property type="entry name" value="SBP_5_CS"/>
</dbReference>
<dbReference type="InterPro" id="IPR000914">
    <property type="entry name" value="SBP_5_dom"/>
</dbReference>
<dbReference type="Gene3D" id="3.90.76.10">
    <property type="entry name" value="Dipeptide-binding Protein, Domain 1"/>
    <property type="match status" value="1"/>
</dbReference>
<dbReference type="Gene3D" id="3.40.190.10">
    <property type="entry name" value="Periplasmic binding protein-like II"/>
    <property type="match status" value="1"/>
</dbReference>
<dbReference type="Proteomes" id="UP000297646">
    <property type="component" value="Unassembled WGS sequence"/>
</dbReference>